<dbReference type="GO" id="GO:0006487">
    <property type="term" value="P:protein N-linked glycosylation"/>
    <property type="evidence" value="ECO:0000318"/>
    <property type="project" value="GO_Central"/>
</dbReference>
<keyword evidence="10" id="KW-0333">Golgi apparatus</keyword>
<evidence type="ECO:0000256" key="1">
    <source>
        <dbReference type="ARBA" id="ARBA00004323"/>
    </source>
</evidence>
<dbReference type="AlphaFoldDB" id="A7RRM8"/>
<reference evidence="15 16" key="1">
    <citation type="journal article" date="2007" name="Science">
        <title>Sea anemone genome reveals ancestral eumetazoan gene repertoire and genomic organization.</title>
        <authorList>
            <person name="Putnam N.H."/>
            <person name="Srivastava M."/>
            <person name="Hellsten U."/>
            <person name="Dirks B."/>
            <person name="Chapman J."/>
            <person name="Salamov A."/>
            <person name="Terry A."/>
            <person name="Shapiro H."/>
            <person name="Lindquist E."/>
            <person name="Kapitonov V.V."/>
            <person name="Jurka J."/>
            <person name="Genikhovich G."/>
            <person name="Grigoriev I.V."/>
            <person name="Lucas S.M."/>
            <person name="Steele R.E."/>
            <person name="Finnerty J.R."/>
            <person name="Technau U."/>
            <person name="Martindale M.Q."/>
            <person name="Rokhsar D.S."/>
        </authorList>
    </citation>
    <scope>NUCLEOTIDE SEQUENCE [LARGE SCALE GENOMIC DNA]</scope>
    <source>
        <strain evidence="16">CH2 X CH6</strain>
    </source>
</reference>
<evidence type="ECO:0000256" key="2">
    <source>
        <dbReference type="ARBA" id="ARBA00004922"/>
    </source>
</evidence>
<evidence type="ECO:0000259" key="14">
    <source>
        <dbReference type="Pfam" id="PF15024"/>
    </source>
</evidence>
<evidence type="ECO:0000256" key="8">
    <source>
        <dbReference type="ARBA" id="ARBA00022968"/>
    </source>
</evidence>
<dbReference type="EC" id="2.4.1.155" evidence="4"/>
<dbReference type="InterPro" id="IPR052105">
    <property type="entry name" value="MGAT5_Glycosyltransferase"/>
</dbReference>
<keyword evidence="9" id="KW-1133">Transmembrane helix</keyword>
<keyword evidence="8" id="KW-0735">Signal-anchor</keyword>
<sequence length="561" mass="64489">CSILKYLSEVEPWCPPIHTKTNTAPTQSKPMVKSFYSATGASVARTDIEGLMKLLRIKEWAWIRMRAKSFWNEWVESYRNLETKQNMRGRQRKRIFLFMGAFIANKFFFEDAFKGGPLGELVQWTDVICSLYILGHDLVISSSLEELRQGKFLTLHDYGCAVKDVKGRDFDFIISDVTGSYILEMELGPTYWHYTCKQLLLDSFGTDPEFNYDLYKEAIPGGRSGWANRNVHQQQLMTMYPHSPDNLFMGFAVPQSARKERPTKKKAQALVYGKQSVYYRDKRQYLDTLHKHFEIHANIAGTVCSLLPDYIINHGIVNGSTLVKIIQESKVFIGLGFPFEGPAPLDAIANGCFYINPKLIPYQSRENAAFFRDKPTFRKLTSQNPYAEEFIGRPFVYTIDMNNETEVEKTIQEILATKEIPHLPYEFSLEGMLQRINYFMKNLDFCNIGKEWMPLSEMLTVKGREGQSCKDACFQKGLLCEPSFFPQLNSVKQLKRNGMRCKSYKSLETLYAPASNSTDGSCLLQEQTLLFSCVARDSHVTRLCPCRTYQKEQVALCKNCQ</sequence>
<dbReference type="Pfam" id="PF15024">
    <property type="entry name" value="Glyco_transf_18"/>
    <property type="match status" value="1"/>
</dbReference>
<keyword evidence="16" id="KW-1185">Reference proteome</keyword>
<dbReference type="UniPathway" id="UPA00378"/>
<evidence type="ECO:0000256" key="13">
    <source>
        <dbReference type="ARBA" id="ARBA00048243"/>
    </source>
</evidence>
<dbReference type="STRING" id="45351.A7RRM8"/>
<dbReference type="PANTHER" id="PTHR15075">
    <property type="entry name" value="ALPHA-MANNOSIDE BETA-1,6-N-ACETYLGLUCOSAMINYLTRANSFERASE"/>
    <property type="match status" value="1"/>
</dbReference>
<protein>
    <recommendedName>
        <fullName evidence="4">alpha-1,6-mannosyl-glycoprotein 6-beta-N-acetylglucosaminyltransferase</fullName>
        <ecNumber evidence="4">2.4.1.155</ecNumber>
    </recommendedName>
</protein>
<dbReference type="InterPro" id="IPR026116">
    <property type="entry name" value="GT18_cat"/>
</dbReference>
<dbReference type="GO" id="GO:0000139">
    <property type="term" value="C:Golgi membrane"/>
    <property type="evidence" value="ECO:0007669"/>
    <property type="project" value="UniProtKB-SubCell"/>
</dbReference>
<accession>A7RRM8</accession>
<evidence type="ECO:0000256" key="5">
    <source>
        <dbReference type="ARBA" id="ARBA00022676"/>
    </source>
</evidence>
<dbReference type="HOGENOM" id="CLU_016749_1_0_1"/>
<keyword evidence="6" id="KW-0808">Transferase</keyword>
<proteinExistence type="inferred from homology"/>
<keyword evidence="12" id="KW-0325">Glycoprotein</keyword>
<evidence type="ECO:0000256" key="4">
    <source>
        <dbReference type="ARBA" id="ARBA00012671"/>
    </source>
</evidence>
<organism evidence="15 16">
    <name type="scientific">Nematostella vectensis</name>
    <name type="common">Starlet sea anemone</name>
    <dbReference type="NCBI Taxonomy" id="45351"/>
    <lineage>
        <taxon>Eukaryota</taxon>
        <taxon>Metazoa</taxon>
        <taxon>Cnidaria</taxon>
        <taxon>Anthozoa</taxon>
        <taxon>Hexacorallia</taxon>
        <taxon>Actiniaria</taxon>
        <taxon>Edwardsiidae</taxon>
        <taxon>Nematostella</taxon>
    </lineage>
</organism>
<comment type="similarity">
    <text evidence="3">Belongs to the glycosyltransferase 18 family.</text>
</comment>
<keyword evidence="7" id="KW-0812">Transmembrane</keyword>
<keyword evidence="11" id="KW-0472">Membrane</keyword>
<dbReference type="EMBL" id="DS469532">
    <property type="protein sequence ID" value="EDO45788.1"/>
    <property type="molecule type" value="Genomic_DNA"/>
</dbReference>
<evidence type="ECO:0000256" key="12">
    <source>
        <dbReference type="ARBA" id="ARBA00023180"/>
    </source>
</evidence>
<dbReference type="Proteomes" id="UP000001593">
    <property type="component" value="Unassembled WGS sequence"/>
</dbReference>
<dbReference type="PANTHER" id="PTHR15075:SF2">
    <property type="entry name" value="ALPHA-1,6-MANNOSYLGLYCOPROTEIN 6-BETA-N-ACETYLGLUCOSAMINYLTRANSFERASE"/>
    <property type="match status" value="1"/>
</dbReference>
<name>A7RRM8_NEMVE</name>
<dbReference type="OMA" id="ANGCFYI"/>
<evidence type="ECO:0000256" key="3">
    <source>
        <dbReference type="ARBA" id="ARBA00007477"/>
    </source>
</evidence>
<feature type="domain" description="Glycosyltransferase family 18 catalytic" evidence="14">
    <location>
        <begin position="1"/>
        <end position="546"/>
    </location>
</feature>
<keyword evidence="5" id="KW-0328">Glycosyltransferase</keyword>
<evidence type="ECO:0000256" key="11">
    <source>
        <dbReference type="ARBA" id="ARBA00023136"/>
    </source>
</evidence>
<comment type="catalytic activity">
    <reaction evidence="13">
        <text>N(4)-{beta-D-GlcNAc-(1-&gt;2)-[beta-D-GlcNAc-(1-&gt;4)]-alpha-D-Man-(1-&gt;3)-[beta-D-GlcNAc-(1-&gt;2)-alpha-D-Man-(1-&gt;6)]-beta-D-Man-(1-&gt;4)-beta-D-GlcNAc-(1-&gt;4)-beta-D-GlcNAc}-L-asparaginyl-[protein] + UDP-N-acetyl-alpha-D-glucosamine = N(4)-{beta-D-GlcNAc-(1-&gt;2)-[beta-D-GlcNAc-(1-&gt;4)]-alpha-D-Man-(1-&gt;3)-[beta-D-GlcNAc-(1-&gt;2)-[beta-D-GlcNAc-(1-&gt;6)]-alpha-D-Man-(1-&gt;6)]-beta-D-Man-(1-&gt;4)-beta-D-GlcNAc-(1-&gt;4)-beta-D-GlcNAc}-L-asparaginyl-[protein] + UDP + H(+)</text>
        <dbReference type="Rhea" id="RHEA:16921"/>
        <dbReference type="Rhea" id="RHEA-COMP:14374"/>
        <dbReference type="Rhea" id="RHEA-COMP:14377"/>
        <dbReference type="ChEBI" id="CHEBI:15378"/>
        <dbReference type="ChEBI" id="CHEBI:57705"/>
        <dbReference type="ChEBI" id="CHEBI:58223"/>
        <dbReference type="ChEBI" id="CHEBI:139507"/>
        <dbReference type="ChEBI" id="CHEBI:139510"/>
        <dbReference type="EC" id="2.4.1.155"/>
    </reaction>
</comment>
<comment type="pathway">
    <text evidence="2">Protein modification; protein glycosylation.</text>
</comment>
<evidence type="ECO:0000256" key="10">
    <source>
        <dbReference type="ARBA" id="ARBA00023034"/>
    </source>
</evidence>
<dbReference type="eggNOG" id="ENOG502QTNG">
    <property type="taxonomic scope" value="Eukaryota"/>
</dbReference>
<evidence type="ECO:0000313" key="15">
    <source>
        <dbReference type="EMBL" id="EDO45788.1"/>
    </source>
</evidence>
<comment type="subcellular location">
    <subcellularLocation>
        <location evidence="1">Golgi apparatus membrane</location>
        <topology evidence="1">Single-pass type II membrane protein</topology>
    </subcellularLocation>
</comment>
<feature type="non-terminal residue" evidence="15">
    <location>
        <position position="1"/>
    </location>
</feature>
<evidence type="ECO:0000256" key="9">
    <source>
        <dbReference type="ARBA" id="ARBA00022989"/>
    </source>
</evidence>
<dbReference type="GO" id="GO:0005794">
    <property type="term" value="C:Golgi apparatus"/>
    <property type="evidence" value="ECO:0000318"/>
    <property type="project" value="GO_Central"/>
</dbReference>
<gene>
    <name evidence="15" type="ORF">NEMVEDRAFT_v1g91086</name>
</gene>
<dbReference type="InParanoid" id="A7RRM8"/>
<dbReference type="PhylomeDB" id="A7RRM8"/>
<dbReference type="GO" id="GO:0030144">
    <property type="term" value="F:alpha-1,6-mannosylglycoprotein 6-beta-N-acetylglucosaminyltransferase activity"/>
    <property type="evidence" value="ECO:0000318"/>
    <property type="project" value="GO_Central"/>
</dbReference>
<evidence type="ECO:0000256" key="7">
    <source>
        <dbReference type="ARBA" id="ARBA00022692"/>
    </source>
</evidence>
<evidence type="ECO:0000313" key="16">
    <source>
        <dbReference type="Proteomes" id="UP000001593"/>
    </source>
</evidence>
<evidence type="ECO:0000256" key="6">
    <source>
        <dbReference type="ARBA" id="ARBA00022679"/>
    </source>
</evidence>